<feature type="transmembrane region" description="Helical" evidence="2">
    <location>
        <begin position="42"/>
        <end position="62"/>
    </location>
</feature>
<dbReference type="KEGG" id="ima:PO878_07870"/>
<accession>A0AAE9Y7X0</accession>
<reference evidence="4" key="1">
    <citation type="submission" date="2023-01" db="EMBL/GenBank/DDBJ databases">
        <title>The diversity of Class Acidimicrobiia in South China Sea sediment environments and the proposal of Iamia marina sp. nov., a novel species of the genus Iamia.</title>
        <authorList>
            <person name="He Y."/>
            <person name="Tian X."/>
        </authorList>
    </citation>
    <scope>NUCLEOTIDE SEQUENCE</scope>
    <source>
        <strain evidence="4">DSM 19957</strain>
    </source>
</reference>
<keyword evidence="4" id="KW-0132">Cell division</keyword>
<feature type="domain" description="FtsX extracellular" evidence="3">
    <location>
        <begin position="96"/>
        <end position="185"/>
    </location>
</feature>
<dbReference type="AlphaFoldDB" id="A0AAE9Y7X0"/>
<dbReference type="Gene3D" id="3.30.70.3040">
    <property type="match status" value="1"/>
</dbReference>
<evidence type="ECO:0000259" key="3">
    <source>
        <dbReference type="Pfam" id="PF18075"/>
    </source>
</evidence>
<sequence length="309" mass="32123">MDDDALGEALRRHHDDRIPVISRSEVETGTAAGPRRPSRRTLLVAAAAIVVLVAGSMTIGILTRGADDGVTAGPGTDLDAWCTALAAPARVGSPMIVYLTPEADPSDVDDVGARLRSTPGVELARYHDAAAAFAQAKVLFADQPSALEHLREEDLPTSFRVTFTEGGGVDEVARQAEGWPGVQQVERPSSALPPFPDPDGAGPAQRPASGWFGDDRVVDQLRWLAEGGPAEVDASAWTAVGVGTPDDLADAVAALDPLIDVRRPAAVPTNADQASAGALLTAADQRCGLRPRPRVSDDGPSTATTTEPP</sequence>
<gene>
    <name evidence="4" type="ORF">PO878_07870</name>
</gene>
<feature type="region of interest" description="Disordered" evidence="1">
    <location>
        <begin position="284"/>
        <end position="309"/>
    </location>
</feature>
<keyword evidence="5" id="KW-1185">Reference proteome</keyword>
<protein>
    <submittedName>
        <fullName evidence="4">Permease-like cell division protein FtsX</fullName>
    </submittedName>
</protein>
<dbReference type="Proteomes" id="UP001216390">
    <property type="component" value="Chromosome"/>
</dbReference>
<keyword evidence="2" id="KW-0472">Membrane</keyword>
<dbReference type="Pfam" id="PF18075">
    <property type="entry name" value="FtsX_ECD"/>
    <property type="match status" value="1"/>
</dbReference>
<dbReference type="EMBL" id="CP116942">
    <property type="protein sequence ID" value="WCO68645.1"/>
    <property type="molecule type" value="Genomic_DNA"/>
</dbReference>
<evidence type="ECO:0000313" key="4">
    <source>
        <dbReference type="EMBL" id="WCO68645.1"/>
    </source>
</evidence>
<evidence type="ECO:0000313" key="5">
    <source>
        <dbReference type="Proteomes" id="UP001216390"/>
    </source>
</evidence>
<dbReference type="InterPro" id="IPR040690">
    <property type="entry name" value="FtsX_ECD"/>
</dbReference>
<keyword evidence="4" id="KW-0131">Cell cycle</keyword>
<name>A0AAE9Y7X0_9ACTN</name>
<dbReference type="GO" id="GO:0051301">
    <property type="term" value="P:cell division"/>
    <property type="evidence" value="ECO:0007669"/>
    <property type="project" value="UniProtKB-KW"/>
</dbReference>
<evidence type="ECO:0000256" key="1">
    <source>
        <dbReference type="SAM" id="MobiDB-lite"/>
    </source>
</evidence>
<keyword evidence="2" id="KW-1133">Transmembrane helix</keyword>
<keyword evidence="2" id="KW-0812">Transmembrane</keyword>
<proteinExistence type="predicted"/>
<feature type="compositionally biased region" description="Polar residues" evidence="1">
    <location>
        <begin position="299"/>
        <end position="309"/>
    </location>
</feature>
<feature type="region of interest" description="Disordered" evidence="1">
    <location>
        <begin position="185"/>
        <end position="210"/>
    </location>
</feature>
<evidence type="ECO:0000256" key="2">
    <source>
        <dbReference type="SAM" id="Phobius"/>
    </source>
</evidence>
<organism evidence="4 5">
    <name type="scientific">Iamia majanohamensis</name>
    <dbReference type="NCBI Taxonomy" id="467976"/>
    <lineage>
        <taxon>Bacteria</taxon>
        <taxon>Bacillati</taxon>
        <taxon>Actinomycetota</taxon>
        <taxon>Acidimicrobiia</taxon>
        <taxon>Acidimicrobiales</taxon>
        <taxon>Iamiaceae</taxon>
        <taxon>Iamia</taxon>
    </lineage>
</organism>
<dbReference type="RefSeq" id="WP_272738161.1">
    <property type="nucleotide sequence ID" value="NZ_CP116942.1"/>
</dbReference>